<feature type="domain" description="Methyltransferase type 11" evidence="1">
    <location>
        <begin position="25"/>
        <end position="81"/>
    </location>
</feature>
<dbReference type="InterPro" id="IPR029063">
    <property type="entry name" value="SAM-dependent_MTases_sf"/>
</dbReference>
<dbReference type="EMBL" id="JAAVJL010000001">
    <property type="protein sequence ID" value="NMF58272.1"/>
    <property type="molecule type" value="Genomic_DNA"/>
</dbReference>
<dbReference type="RefSeq" id="WP_169363198.1">
    <property type="nucleotide sequence ID" value="NZ_JAAVJL010000001.1"/>
</dbReference>
<comment type="caution">
    <text evidence="2">The sequence shown here is derived from an EMBL/GenBank/DDBJ whole genome shotgun (WGS) entry which is preliminary data.</text>
</comment>
<evidence type="ECO:0000313" key="3">
    <source>
        <dbReference type="Proteomes" id="UP000738376"/>
    </source>
</evidence>
<name>A0ABX1LWN5_9CYAN</name>
<gene>
    <name evidence="2" type="ORF">HC246_09625</name>
</gene>
<dbReference type="GO" id="GO:0032259">
    <property type="term" value="P:methylation"/>
    <property type="evidence" value="ECO:0007669"/>
    <property type="project" value="UniProtKB-KW"/>
</dbReference>
<dbReference type="Gene3D" id="3.40.50.150">
    <property type="entry name" value="Vaccinia Virus protein VP39"/>
    <property type="match status" value="1"/>
</dbReference>
<dbReference type="SUPFAM" id="SSF53335">
    <property type="entry name" value="S-adenosyl-L-methionine-dependent methyltransferases"/>
    <property type="match status" value="1"/>
</dbReference>
<reference evidence="2 3" key="1">
    <citation type="submission" date="2020-03" db="EMBL/GenBank/DDBJ databases">
        <title>Draft Genome Sequence of 2-Methylisoborneol Producing Pseudanabaena yagii Strain GIHE-NHR1 Isolated from North Han River in South Korea.</title>
        <authorList>
            <person name="Jeong J."/>
        </authorList>
    </citation>
    <scope>NUCLEOTIDE SEQUENCE [LARGE SCALE GENOMIC DNA]</scope>
    <source>
        <strain evidence="2 3">GIHE-NHR1</strain>
    </source>
</reference>
<organism evidence="2 3">
    <name type="scientific">Pseudanabaena yagii GIHE-NHR1</name>
    <dbReference type="NCBI Taxonomy" id="2722753"/>
    <lineage>
        <taxon>Bacteria</taxon>
        <taxon>Bacillati</taxon>
        <taxon>Cyanobacteriota</taxon>
        <taxon>Cyanophyceae</taxon>
        <taxon>Pseudanabaenales</taxon>
        <taxon>Pseudanabaenaceae</taxon>
        <taxon>Pseudanabaena</taxon>
        <taxon>Pseudanabaena yagii</taxon>
    </lineage>
</organism>
<dbReference type="GO" id="GO:0008168">
    <property type="term" value="F:methyltransferase activity"/>
    <property type="evidence" value="ECO:0007669"/>
    <property type="project" value="UniProtKB-KW"/>
</dbReference>
<keyword evidence="2" id="KW-0808">Transferase</keyword>
<evidence type="ECO:0000259" key="1">
    <source>
        <dbReference type="Pfam" id="PF08241"/>
    </source>
</evidence>
<proteinExistence type="predicted"/>
<keyword evidence="2" id="KW-0489">Methyltransferase</keyword>
<dbReference type="Proteomes" id="UP000738376">
    <property type="component" value="Unassembled WGS sequence"/>
</dbReference>
<evidence type="ECO:0000313" key="2">
    <source>
        <dbReference type="EMBL" id="NMF58272.1"/>
    </source>
</evidence>
<dbReference type="Pfam" id="PF08241">
    <property type="entry name" value="Methyltransf_11"/>
    <property type="match status" value="1"/>
</dbReference>
<keyword evidence="3" id="KW-1185">Reference proteome</keyword>
<dbReference type="InterPro" id="IPR013216">
    <property type="entry name" value="Methyltransf_11"/>
</dbReference>
<accession>A0ABX1LWN5</accession>
<sequence>MKLHIGGQEQHPDWKIFDIEEREEVDYVGDASDLSQFEDESIEAIYASHVLEHFYYALNHELSFTLLEWFRVLKKGGELMISVPDLRRLCWLYSRPDITIQDRIAIMRMIFGGQVNQYDVHKVGLDFDILCYYLSEAGFTECRRVPEFNIFQNDCSTVQVFGNLISLNVIVVK</sequence>
<protein>
    <submittedName>
        <fullName evidence="2">Methyltransferase domain-containing protein</fullName>
    </submittedName>
</protein>